<gene>
    <name evidence="1" type="ORF">BW143_13840</name>
</gene>
<organism evidence="1 2">
    <name type="scientific">Bacillus swezeyi</name>
    <dbReference type="NCBI Taxonomy" id="1925020"/>
    <lineage>
        <taxon>Bacteria</taxon>
        <taxon>Bacillati</taxon>
        <taxon>Bacillota</taxon>
        <taxon>Bacilli</taxon>
        <taxon>Bacillales</taxon>
        <taxon>Bacillaceae</taxon>
        <taxon>Bacillus</taxon>
    </lineage>
</organism>
<evidence type="ECO:0000313" key="1">
    <source>
        <dbReference type="EMBL" id="OMI04529.1"/>
    </source>
</evidence>
<sequence>MQIKPQGGKGVFEGEEEKEYFFQDVGGNGRLHRAFSRAGLTGIRSVRIHAPRCGTRGEVRVSR</sequence>
<evidence type="ECO:0000313" key="2">
    <source>
        <dbReference type="Proteomes" id="UP000187367"/>
    </source>
</evidence>
<protein>
    <submittedName>
        <fullName evidence="1">Uncharacterized protein</fullName>
    </submittedName>
</protein>
<dbReference type="Proteomes" id="UP000187367">
    <property type="component" value="Unassembled WGS sequence"/>
</dbReference>
<reference evidence="1 2" key="1">
    <citation type="submission" date="2017-01" db="EMBL/GenBank/DDBJ databases">
        <title>Bacillus phylogenomics.</title>
        <authorList>
            <person name="Dunlap C."/>
        </authorList>
    </citation>
    <scope>NUCLEOTIDE SEQUENCE [LARGE SCALE GENOMIC DNA]</scope>
    <source>
        <strain evidence="1 2">NRRL B-41282</strain>
    </source>
</reference>
<dbReference type="AlphaFoldDB" id="A0A1R1RZP9"/>
<proteinExistence type="predicted"/>
<accession>A0A1R1RZP9</accession>
<dbReference type="EMBL" id="MTJL01000026">
    <property type="protein sequence ID" value="OMI04529.1"/>
    <property type="molecule type" value="Genomic_DNA"/>
</dbReference>
<name>A0A1R1RZP9_9BACI</name>
<keyword evidence="2" id="KW-1185">Reference proteome</keyword>
<accession>A0A1R1QIP8</accession>
<comment type="caution">
    <text evidence="1">The sequence shown here is derived from an EMBL/GenBank/DDBJ whole genome shotgun (WGS) entry which is preliminary data.</text>
</comment>